<dbReference type="OrthoDB" id="9795306at2"/>
<organism evidence="2 3">
    <name type="scientific">Leptonema illini</name>
    <dbReference type="NCBI Taxonomy" id="183"/>
    <lineage>
        <taxon>Bacteria</taxon>
        <taxon>Pseudomonadati</taxon>
        <taxon>Spirochaetota</taxon>
        <taxon>Spirochaetia</taxon>
        <taxon>Leptospirales</taxon>
        <taxon>Leptospiraceae</taxon>
        <taxon>Leptonema</taxon>
    </lineage>
</organism>
<dbReference type="Gene3D" id="3.10.180.10">
    <property type="entry name" value="2,3-Dihydroxybiphenyl 1,2-Dioxygenase, domain 1"/>
    <property type="match status" value="1"/>
</dbReference>
<dbReference type="AlphaFoldDB" id="A0A833H180"/>
<gene>
    <name evidence="2" type="ORF">F9K24_13305</name>
</gene>
<dbReference type="PANTHER" id="PTHR33990:SF1">
    <property type="entry name" value="PROTEIN YJDN"/>
    <property type="match status" value="1"/>
</dbReference>
<name>A0A833H180_9LEPT</name>
<comment type="caution">
    <text evidence="2">The sequence shown here is derived from an EMBL/GenBank/DDBJ whole genome shotgun (WGS) entry which is preliminary data.</text>
</comment>
<dbReference type="SUPFAM" id="SSF54593">
    <property type="entry name" value="Glyoxalase/Bleomycin resistance protein/Dihydroxybiphenyl dioxygenase"/>
    <property type="match status" value="1"/>
</dbReference>
<evidence type="ECO:0000259" key="1">
    <source>
        <dbReference type="Pfam" id="PF06983"/>
    </source>
</evidence>
<dbReference type="InterPro" id="IPR029068">
    <property type="entry name" value="Glyas_Bleomycin-R_OHBP_Dase"/>
</dbReference>
<dbReference type="InterPro" id="IPR028973">
    <property type="entry name" value="PhnB-like"/>
</dbReference>
<dbReference type="Proteomes" id="UP000460298">
    <property type="component" value="Unassembled WGS sequence"/>
</dbReference>
<dbReference type="PANTHER" id="PTHR33990">
    <property type="entry name" value="PROTEIN YJDN-RELATED"/>
    <property type="match status" value="1"/>
</dbReference>
<protein>
    <submittedName>
        <fullName evidence="2">VOC family protein</fullName>
    </submittedName>
</protein>
<evidence type="ECO:0000313" key="2">
    <source>
        <dbReference type="EMBL" id="KAB2931569.1"/>
    </source>
</evidence>
<evidence type="ECO:0000313" key="3">
    <source>
        <dbReference type="Proteomes" id="UP000460298"/>
    </source>
</evidence>
<feature type="domain" description="PhnB-like" evidence="1">
    <location>
        <begin position="7"/>
        <end position="137"/>
    </location>
</feature>
<accession>A0A833H180</accession>
<sequence>MSEKRSFSPYLFFPGNAEEAFLFYKKAFGGEFSSVMRYKDLEGQEFPPDAVEKIMHISLPISEGLELMASDSIESMGPGLVVGNNFAVSIDVQSRKEADRLFEQLSSGGKVHSAMKEEFWGSYFGMLADRFGIQWMISSK</sequence>
<dbReference type="RefSeq" id="WP_002774642.1">
    <property type="nucleotide sequence ID" value="NZ_JQDG01000018.1"/>
</dbReference>
<proteinExistence type="predicted"/>
<reference evidence="2 3" key="1">
    <citation type="submission" date="2019-10" db="EMBL/GenBank/DDBJ databases">
        <title>Extracellular Electron Transfer in a Candidatus Methanoperedens spp. Enrichment Culture.</title>
        <authorList>
            <person name="Berger S."/>
            <person name="Rangel Shaw D."/>
            <person name="Berben T."/>
            <person name="In 'T Zandt M."/>
            <person name="Frank J."/>
            <person name="Reimann J."/>
            <person name="Jetten M.S.M."/>
            <person name="Welte C.U."/>
        </authorList>
    </citation>
    <scope>NUCLEOTIDE SEQUENCE [LARGE SCALE GENOMIC DNA]</scope>
    <source>
        <strain evidence="2">SB12</strain>
    </source>
</reference>
<dbReference type="EMBL" id="WBUI01000013">
    <property type="protein sequence ID" value="KAB2931569.1"/>
    <property type="molecule type" value="Genomic_DNA"/>
</dbReference>
<dbReference type="CDD" id="cd06588">
    <property type="entry name" value="PhnB_like"/>
    <property type="match status" value="1"/>
</dbReference>
<dbReference type="Pfam" id="PF06983">
    <property type="entry name" value="3-dmu-9_3-mt"/>
    <property type="match status" value="1"/>
</dbReference>